<evidence type="ECO:0000313" key="2">
    <source>
        <dbReference type="Proteomes" id="UP000729402"/>
    </source>
</evidence>
<reference evidence="1" key="2">
    <citation type="submission" date="2021-02" db="EMBL/GenBank/DDBJ databases">
        <authorList>
            <person name="Kimball J.A."/>
            <person name="Haas M.W."/>
            <person name="Macchietto M."/>
            <person name="Kono T."/>
            <person name="Duquette J."/>
            <person name="Shao M."/>
        </authorList>
    </citation>
    <scope>NUCLEOTIDE SEQUENCE</scope>
    <source>
        <tissue evidence="1">Fresh leaf tissue</tissue>
    </source>
</reference>
<protein>
    <submittedName>
        <fullName evidence="1">Uncharacterized protein</fullName>
    </submittedName>
</protein>
<comment type="caution">
    <text evidence="1">The sequence shown here is derived from an EMBL/GenBank/DDBJ whole genome shotgun (WGS) entry which is preliminary data.</text>
</comment>
<proteinExistence type="predicted"/>
<dbReference type="Proteomes" id="UP000729402">
    <property type="component" value="Unassembled WGS sequence"/>
</dbReference>
<organism evidence="1 2">
    <name type="scientific">Zizania palustris</name>
    <name type="common">Northern wild rice</name>
    <dbReference type="NCBI Taxonomy" id="103762"/>
    <lineage>
        <taxon>Eukaryota</taxon>
        <taxon>Viridiplantae</taxon>
        <taxon>Streptophyta</taxon>
        <taxon>Embryophyta</taxon>
        <taxon>Tracheophyta</taxon>
        <taxon>Spermatophyta</taxon>
        <taxon>Magnoliopsida</taxon>
        <taxon>Liliopsida</taxon>
        <taxon>Poales</taxon>
        <taxon>Poaceae</taxon>
        <taxon>BOP clade</taxon>
        <taxon>Oryzoideae</taxon>
        <taxon>Oryzeae</taxon>
        <taxon>Zizaniinae</taxon>
        <taxon>Zizania</taxon>
    </lineage>
</organism>
<sequence>MVSRTSQLSDGLVRGMNRRGEAWACMGRGVKALRCSSRSRGVSAGVHAGVEAWRGLAGAEGSHGHVGGEASMRACVDMMVARAGESRGIDKGATTACGQ</sequence>
<dbReference type="AlphaFoldDB" id="A0A8J5V7J2"/>
<name>A0A8J5V7J2_ZIZPA</name>
<evidence type="ECO:0000313" key="1">
    <source>
        <dbReference type="EMBL" id="KAG8052965.1"/>
    </source>
</evidence>
<accession>A0A8J5V7J2</accession>
<keyword evidence="2" id="KW-1185">Reference proteome</keyword>
<gene>
    <name evidence="1" type="ORF">GUJ93_ZPchr0001g31697</name>
</gene>
<dbReference type="EMBL" id="JAAALK010000288">
    <property type="protein sequence ID" value="KAG8052965.1"/>
    <property type="molecule type" value="Genomic_DNA"/>
</dbReference>
<reference evidence="1" key="1">
    <citation type="journal article" date="2021" name="bioRxiv">
        <title>Whole Genome Assembly and Annotation of Northern Wild Rice, Zizania palustris L., Supports a Whole Genome Duplication in the Zizania Genus.</title>
        <authorList>
            <person name="Haas M."/>
            <person name="Kono T."/>
            <person name="Macchietto M."/>
            <person name="Millas R."/>
            <person name="McGilp L."/>
            <person name="Shao M."/>
            <person name="Duquette J."/>
            <person name="Hirsch C.N."/>
            <person name="Kimball J."/>
        </authorList>
    </citation>
    <scope>NUCLEOTIDE SEQUENCE</scope>
    <source>
        <tissue evidence="1">Fresh leaf tissue</tissue>
    </source>
</reference>